<keyword evidence="1" id="KW-0812">Transmembrane</keyword>
<keyword evidence="1" id="KW-0472">Membrane</keyword>
<evidence type="ECO:0000313" key="2">
    <source>
        <dbReference type="EMBL" id="MBK9298321.1"/>
    </source>
</evidence>
<evidence type="ECO:0000256" key="1">
    <source>
        <dbReference type="SAM" id="Phobius"/>
    </source>
</evidence>
<protein>
    <submittedName>
        <fullName evidence="2">FxsA family protein</fullName>
    </submittedName>
</protein>
<dbReference type="NCBIfam" id="NF008528">
    <property type="entry name" value="PRK11463.1-2"/>
    <property type="match status" value="1"/>
</dbReference>
<gene>
    <name evidence="2" type="ORF">IPN02_16065</name>
</gene>
<dbReference type="EMBL" id="JADJZA010000008">
    <property type="protein sequence ID" value="MBK9298321.1"/>
    <property type="molecule type" value="Genomic_DNA"/>
</dbReference>
<dbReference type="PANTHER" id="PTHR35335:SF1">
    <property type="entry name" value="UPF0716 PROTEIN FXSA"/>
    <property type="match status" value="1"/>
</dbReference>
<name>A0A936NEP6_9ACTN</name>
<feature type="transmembrane region" description="Helical" evidence="1">
    <location>
        <begin position="29"/>
        <end position="47"/>
    </location>
</feature>
<keyword evidence="1" id="KW-1133">Transmembrane helix</keyword>
<evidence type="ECO:0000313" key="3">
    <source>
        <dbReference type="Proteomes" id="UP000727993"/>
    </source>
</evidence>
<dbReference type="Pfam" id="PF04186">
    <property type="entry name" value="FxsA"/>
    <property type="match status" value="1"/>
</dbReference>
<dbReference type="AlphaFoldDB" id="A0A936NEP6"/>
<feature type="transmembrane region" description="Helical" evidence="1">
    <location>
        <begin position="71"/>
        <end position="88"/>
    </location>
</feature>
<dbReference type="InterPro" id="IPR007313">
    <property type="entry name" value="FxsA"/>
</dbReference>
<organism evidence="2 3">
    <name type="scientific">Candidatus Neomicrothrix subdominans</name>
    <dbReference type="NCBI Taxonomy" id="2954438"/>
    <lineage>
        <taxon>Bacteria</taxon>
        <taxon>Bacillati</taxon>
        <taxon>Actinomycetota</taxon>
        <taxon>Acidimicrobiia</taxon>
        <taxon>Acidimicrobiales</taxon>
        <taxon>Microthrixaceae</taxon>
        <taxon>Candidatus Neomicrothrix</taxon>
    </lineage>
</organism>
<accession>A0A936NEP6</accession>
<dbReference type="GO" id="GO:0016020">
    <property type="term" value="C:membrane"/>
    <property type="evidence" value="ECO:0007669"/>
    <property type="project" value="InterPro"/>
</dbReference>
<comment type="caution">
    <text evidence="2">The sequence shown here is derived from an EMBL/GenBank/DDBJ whole genome shotgun (WGS) entry which is preliminary data.</text>
</comment>
<dbReference type="PANTHER" id="PTHR35335">
    <property type="entry name" value="UPF0716 PROTEIN FXSA"/>
    <property type="match status" value="1"/>
</dbReference>
<sequence>MLWLFVVLFIVVPLAELWAIIAVSDIIGGWPTIGLLLFDSLLGAWLLKRQGRGVLAKVDARLRANQLPTDELVDGVLILFAGALMLTPGFITDAAGFLLLLPFTRAPLRAALKRRFTVRMGRGFQFVSSSTTMGGSMGGQGKSSFGSGAPAGGRVWEAEVIEDDQELPGPEQS</sequence>
<proteinExistence type="predicted"/>
<dbReference type="Proteomes" id="UP000727993">
    <property type="component" value="Unassembled WGS sequence"/>
</dbReference>
<reference evidence="2 3" key="1">
    <citation type="submission" date="2020-10" db="EMBL/GenBank/DDBJ databases">
        <title>Connecting structure to function with the recovery of over 1000 high-quality activated sludge metagenome-assembled genomes encoding full-length rRNA genes using long-read sequencing.</title>
        <authorList>
            <person name="Singleton C.M."/>
            <person name="Petriglieri F."/>
            <person name="Kristensen J.M."/>
            <person name="Kirkegaard R.H."/>
            <person name="Michaelsen T.Y."/>
            <person name="Andersen M.H."/>
            <person name="Karst S.M."/>
            <person name="Dueholm M.S."/>
            <person name="Nielsen P.H."/>
            <person name="Albertsen M."/>
        </authorList>
    </citation>
    <scope>NUCLEOTIDE SEQUENCE [LARGE SCALE GENOMIC DNA]</scope>
    <source>
        <strain evidence="2">Lyne_18-Q3-R50-59_MAXAC.006</strain>
    </source>
</reference>